<sequence length="158" mass="17180">MPDPQEAETVETPAEAPAAAQAPETTPKKKAPRPRKAKAAPKPRIAKETAKPAPKVAEAPPAPARAKRKTYSEKERAQLLAKIEKSIGPDVSVKKATGQAGISEQTYYQWKKAADAASAPADLNDLLALEEENKQLKKQLAERLWQENAELKKKLGLK</sequence>
<proteinExistence type="predicted"/>
<comment type="caution">
    <text evidence="2">The sequence shown here is derived from an EMBL/GenBank/DDBJ whole genome shotgun (WGS) entry which is preliminary data.</text>
</comment>
<evidence type="ECO:0000256" key="1">
    <source>
        <dbReference type="SAM" id="MobiDB-lite"/>
    </source>
</evidence>
<dbReference type="EMBL" id="SSNY01000011">
    <property type="protein sequence ID" value="THF55565.1"/>
    <property type="molecule type" value="Genomic_DNA"/>
</dbReference>
<dbReference type="SUPFAM" id="SSF46689">
    <property type="entry name" value="Homeodomain-like"/>
    <property type="match status" value="1"/>
</dbReference>
<feature type="compositionally biased region" description="Low complexity" evidence="1">
    <location>
        <begin position="10"/>
        <end position="25"/>
    </location>
</feature>
<dbReference type="InterPro" id="IPR009057">
    <property type="entry name" value="Homeodomain-like_sf"/>
</dbReference>
<feature type="region of interest" description="Disordered" evidence="1">
    <location>
        <begin position="1"/>
        <end position="74"/>
    </location>
</feature>
<protein>
    <submittedName>
        <fullName evidence="2">Transcriptional regulator</fullName>
    </submittedName>
</protein>
<dbReference type="InterPro" id="IPR002514">
    <property type="entry name" value="Transposase_8"/>
</dbReference>
<feature type="compositionally biased region" description="Basic residues" evidence="1">
    <location>
        <begin position="28"/>
        <end position="41"/>
    </location>
</feature>
<dbReference type="Pfam" id="PF01527">
    <property type="entry name" value="HTH_Tnp_1"/>
    <property type="match status" value="1"/>
</dbReference>
<keyword evidence="3" id="KW-1185">Reference proteome</keyword>
<accession>A0ABY2Q617</accession>
<gene>
    <name evidence="2" type="ORF">E6C48_17345</name>
</gene>
<dbReference type="Proteomes" id="UP000306441">
    <property type="component" value="Unassembled WGS sequence"/>
</dbReference>
<evidence type="ECO:0000313" key="2">
    <source>
        <dbReference type="EMBL" id="THF55565.1"/>
    </source>
</evidence>
<organism evidence="2 3">
    <name type="scientific">Ollibium composti</name>
    <dbReference type="NCBI Taxonomy" id="2675109"/>
    <lineage>
        <taxon>Bacteria</taxon>
        <taxon>Pseudomonadati</taxon>
        <taxon>Pseudomonadota</taxon>
        <taxon>Alphaproteobacteria</taxon>
        <taxon>Hyphomicrobiales</taxon>
        <taxon>Phyllobacteriaceae</taxon>
        <taxon>Ollibium</taxon>
    </lineage>
</organism>
<reference evidence="2 3" key="1">
    <citation type="submission" date="2019-04" db="EMBL/GenBank/DDBJ databases">
        <title>Mesorhizobium composti sp. nov., isolated from compost.</title>
        <authorList>
            <person name="Lin S.-Y."/>
            <person name="Hameed A."/>
            <person name="Hsieh Y.-T."/>
            <person name="Young C.-C."/>
        </authorList>
    </citation>
    <scope>NUCLEOTIDE SEQUENCE [LARGE SCALE GENOMIC DNA]</scope>
    <source>
        <strain evidence="2 3">CC-YTH430</strain>
    </source>
</reference>
<name>A0ABY2Q617_9HYPH</name>
<evidence type="ECO:0000313" key="3">
    <source>
        <dbReference type="Proteomes" id="UP000306441"/>
    </source>
</evidence>